<evidence type="ECO:0000256" key="2">
    <source>
        <dbReference type="ARBA" id="ARBA00022803"/>
    </source>
</evidence>
<protein>
    <submittedName>
        <fullName evidence="5">Toll/interleukin-1 receptor domain-containing protein</fullName>
    </submittedName>
</protein>
<reference evidence="5 6" key="1">
    <citation type="submission" date="2019-08" db="EMBL/GenBank/DDBJ databases">
        <title>Genome of Aequorivita antarctica SW49 (type strain).</title>
        <authorList>
            <person name="Bowman J.P."/>
        </authorList>
    </citation>
    <scope>NUCLEOTIDE SEQUENCE [LARGE SCALE GENOMIC DNA]</scope>
    <source>
        <strain evidence="5 6">SW49</strain>
    </source>
</reference>
<gene>
    <name evidence="5" type="ORF">ESU54_10855</name>
</gene>
<dbReference type="OrthoDB" id="9807907at2"/>
<dbReference type="InterPro" id="IPR051685">
    <property type="entry name" value="Ycf3/AcsC/BcsC/TPR_MFPF"/>
</dbReference>
<dbReference type="Pfam" id="PF13181">
    <property type="entry name" value="TPR_8"/>
    <property type="match status" value="1"/>
</dbReference>
<dbReference type="Pfam" id="PF13676">
    <property type="entry name" value="TIR_2"/>
    <property type="match status" value="1"/>
</dbReference>
<dbReference type="SUPFAM" id="SSF52200">
    <property type="entry name" value="Toll/Interleukin receptor TIR domain"/>
    <property type="match status" value="1"/>
</dbReference>
<evidence type="ECO:0000313" key="5">
    <source>
        <dbReference type="EMBL" id="TXD72713.1"/>
    </source>
</evidence>
<name>A0A5C6Z051_9FLAO</name>
<organism evidence="5 6">
    <name type="scientific">Aequorivita antarctica</name>
    <dbReference type="NCBI Taxonomy" id="153266"/>
    <lineage>
        <taxon>Bacteria</taxon>
        <taxon>Pseudomonadati</taxon>
        <taxon>Bacteroidota</taxon>
        <taxon>Flavobacteriia</taxon>
        <taxon>Flavobacteriales</taxon>
        <taxon>Flavobacteriaceae</taxon>
        <taxon>Aequorivita</taxon>
    </lineage>
</organism>
<keyword evidence="5" id="KW-0675">Receptor</keyword>
<feature type="domain" description="TIR" evidence="4">
    <location>
        <begin position="3"/>
        <end position="128"/>
    </location>
</feature>
<evidence type="ECO:0000256" key="1">
    <source>
        <dbReference type="ARBA" id="ARBA00022737"/>
    </source>
</evidence>
<accession>A0A5C6Z051</accession>
<dbReference type="InterPro" id="IPR019734">
    <property type="entry name" value="TPR_rpt"/>
</dbReference>
<keyword evidence="1" id="KW-0677">Repeat</keyword>
<dbReference type="PANTHER" id="PTHR44943">
    <property type="entry name" value="CELLULOSE SYNTHASE OPERON PROTEIN C"/>
    <property type="match status" value="1"/>
</dbReference>
<dbReference type="InterPro" id="IPR011990">
    <property type="entry name" value="TPR-like_helical_dom_sf"/>
</dbReference>
<dbReference type="EMBL" id="VORT01000007">
    <property type="protein sequence ID" value="TXD72713.1"/>
    <property type="molecule type" value="Genomic_DNA"/>
</dbReference>
<dbReference type="SUPFAM" id="SSF48452">
    <property type="entry name" value="TPR-like"/>
    <property type="match status" value="1"/>
</dbReference>
<dbReference type="PANTHER" id="PTHR44943:SF8">
    <property type="entry name" value="TPR REPEAT-CONTAINING PROTEIN MJ0263"/>
    <property type="match status" value="1"/>
</dbReference>
<evidence type="ECO:0000259" key="4">
    <source>
        <dbReference type="PROSITE" id="PS50104"/>
    </source>
</evidence>
<dbReference type="InterPro" id="IPR035897">
    <property type="entry name" value="Toll_tir_struct_dom_sf"/>
</dbReference>
<comment type="caution">
    <text evidence="5">The sequence shown here is derived from an EMBL/GenBank/DDBJ whole genome shotgun (WGS) entry which is preliminary data.</text>
</comment>
<evidence type="ECO:0000256" key="3">
    <source>
        <dbReference type="PROSITE-ProRule" id="PRU00339"/>
    </source>
</evidence>
<dbReference type="Gene3D" id="1.25.40.10">
    <property type="entry name" value="Tetratricopeptide repeat domain"/>
    <property type="match status" value="2"/>
</dbReference>
<keyword evidence="2 3" id="KW-0802">TPR repeat</keyword>
<proteinExistence type="predicted"/>
<dbReference type="Pfam" id="PF13432">
    <property type="entry name" value="TPR_16"/>
    <property type="match status" value="1"/>
</dbReference>
<dbReference type="InterPro" id="IPR000157">
    <property type="entry name" value="TIR_dom"/>
</dbReference>
<sequence length="409" mass="47687">MTDKKTLFISYSWQTKDIADKIASDLDMVGITVVKDNQELGYTESIPDFMNRIRSCDFALLLISDFYLKSKNCLYEVLQLLKDENHWKKVLPLVYEGTKIYSPLDRLQYVKYWEEKTNELQSALSNVSPINSTELYKELKLFQDISFNIDGFIKKVCDSIHLSPTDVIEQKYEPIINSLGLEVNTEPLVALLYTYLISDLEKREIALDKYLDTYKESSYYYSVKGSTARDLGRFEQAIHFYEKGLKIDPTNFAILNNYGQVVEHYKKNYKKAKKLYENAVKSNPNSEIARLNLGVLLRQHFNNPSSAKKQYEKILEFNPDSFKAHNNLSNIYKVTKPTEGELQKVEYHLKKAIELNPEYIEALINYGNFLKVYRKKIKEGNEYYKKVRLLDKEGNLSMLLDVLEKSDKG</sequence>
<dbReference type="GO" id="GO:0007165">
    <property type="term" value="P:signal transduction"/>
    <property type="evidence" value="ECO:0007669"/>
    <property type="project" value="InterPro"/>
</dbReference>
<dbReference type="Proteomes" id="UP000321497">
    <property type="component" value="Unassembled WGS sequence"/>
</dbReference>
<dbReference type="SMART" id="SM00028">
    <property type="entry name" value="TPR"/>
    <property type="match status" value="4"/>
</dbReference>
<dbReference type="Gene3D" id="3.40.50.10140">
    <property type="entry name" value="Toll/interleukin-1 receptor homology (TIR) domain"/>
    <property type="match status" value="1"/>
</dbReference>
<dbReference type="PROSITE" id="PS50005">
    <property type="entry name" value="TPR"/>
    <property type="match status" value="1"/>
</dbReference>
<feature type="repeat" description="TPR" evidence="3">
    <location>
        <begin position="218"/>
        <end position="251"/>
    </location>
</feature>
<dbReference type="RefSeq" id="WP_111844378.1">
    <property type="nucleotide sequence ID" value="NZ_UEGI01000006.1"/>
</dbReference>
<evidence type="ECO:0000313" key="6">
    <source>
        <dbReference type="Proteomes" id="UP000321497"/>
    </source>
</evidence>
<keyword evidence="6" id="KW-1185">Reference proteome</keyword>
<dbReference type="PROSITE" id="PS50104">
    <property type="entry name" value="TIR"/>
    <property type="match status" value="1"/>
</dbReference>
<dbReference type="AlphaFoldDB" id="A0A5C6Z051"/>